<name>A0ABZ2FVP3_9PSED</name>
<keyword evidence="2" id="KW-1185">Reference proteome</keyword>
<evidence type="ECO:0000313" key="2">
    <source>
        <dbReference type="Proteomes" id="UP001372714"/>
    </source>
</evidence>
<dbReference type="EMBL" id="CP145723">
    <property type="protein sequence ID" value="WWM68923.1"/>
    <property type="molecule type" value="Genomic_DNA"/>
</dbReference>
<organism evidence="1 2">
    <name type="scientific">Pseudomonas benzopyrenica</name>
    <dbReference type="NCBI Taxonomy" id="2993566"/>
    <lineage>
        <taxon>Bacteria</taxon>
        <taxon>Pseudomonadati</taxon>
        <taxon>Pseudomonadota</taxon>
        <taxon>Gammaproteobacteria</taxon>
        <taxon>Pseudomonadales</taxon>
        <taxon>Pseudomonadaceae</taxon>
        <taxon>Pseudomonas</taxon>
    </lineage>
</organism>
<sequence length="237" mass="27395">MDSNQIPESLYLYGEVEFLGKFVGLRKFPADNRGLRFCDILHYKGMENLDVRDDETVRAFELHKDFFTININGIDIDPSSMAGHTKLKATTPRCFCLCLSMLPDSDHMYRKFKADMCLKVDVANLLEFLNEKVAVKHKGLVILNRPITYFPAVVMTAPPTNDGLIFWKSNKFSDEEEYRIAIKTPPQYVIASGQQYQMFHATNPSYMFIGHKDKALWTEIFPEFSLKADRGFQRNRI</sequence>
<reference evidence="1 2" key="1">
    <citation type="submission" date="2024-02" db="EMBL/GenBank/DDBJ databases">
        <title>The whole genome sequence of Pseudomonas benzopyrenica MLY92.</title>
        <authorList>
            <person name="Liu Y."/>
        </authorList>
    </citation>
    <scope>NUCLEOTIDE SEQUENCE [LARGE SCALE GENOMIC DNA]</scope>
    <source>
        <strain evidence="1 2">MLY92</strain>
    </source>
</reference>
<proteinExistence type="predicted"/>
<dbReference type="RefSeq" id="WP_338547285.1">
    <property type="nucleotide sequence ID" value="NZ_CP145723.1"/>
</dbReference>
<protein>
    <submittedName>
        <fullName evidence="1">Uncharacterized protein</fullName>
    </submittedName>
</protein>
<accession>A0ABZ2FVP3</accession>
<gene>
    <name evidence="1" type="ORF">V6W80_11820</name>
</gene>
<dbReference type="Proteomes" id="UP001372714">
    <property type="component" value="Chromosome"/>
</dbReference>
<evidence type="ECO:0000313" key="1">
    <source>
        <dbReference type="EMBL" id="WWM68923.1"/>
    </source>
</evidence>